<dbReference type="RefSeq" id="WP_087479342.1">
    <property type="nucleotide sequence ID" value="NZ_AP024883.1"/>
</dbReference>
<reference evidence="3 4" key="1">
    <citation type="submission" date="2017-05" db="EMBL/GenBank/DDBJ databases">
        <authorList>
            <person name="Song R."/>
            <person name="Chenine A.L."/>
            <person name="Ruprecht R.M."/>
        </authorList>
    </citation>
    <scope>NUCLEOTIDE SEQUENCE [LARGE SCALE GENOMIC DNA]</scope>
    <source>
        <strain evidence="3 4">CECT 7927</strain>
    </source>
</reference>
<dbReference type="OrthoDB" id="9798476at2"/>
<dbReference type="Pfam" id="PF09350">
    <property type="entry name" value="DJC28_CD"/>
    <property type="match status" value="1"/>
</dbReference>
<dbReference type="AlphaFoldDB" id="A0A1Y6INR9"/>
<evidence type="ECO:0000313" key="2">
    <source>
        <dbReference type="EMBL" id="MDW6003902.1"/>
    </source>
</evidence>
<dbReference type="InterPro" id="IPR052573">
    <property type="entry name" value="DnaJ_C_subfamily_28"/>
</dbReference>
<reference evidence="2 5" key="2">
    <citation type="submission" date="2023-11" db="EMBL/GenBank/DDBJ databases">
        <title>Plant-associative lifestyle of Vibrio porteresiae and its evolutionary dynamics.</title>
        <authorList>
            <person name="Rameshkumar N."/>
            <person name="Kirti K."/>
        </authorList>
    </citation>
    <scope>NUCLEOTIDE SEQUENCE [LARGE SCALE GENOMIC DNA]</scope>
    <source>
        <strain evidence="2 5">MSSRF38</strain>
    </source>
</reference>
<dbReference type="EMBL" id="JAWRCO010000001">
    <property type="protein sequence ID" value="MDW6003902.1"/>
    <property type="molecule type" value="Genomic_DNA"/>
</dbReference>
<accession>A0A1Y6INR9</accession>
<protein>
    <submittedName>
        <fullName evidence="2">DnaJ family domain-containing protein</fullName>
    </submittedName>
</protein>
<dbReference type="PANTHER" id="PTHR39158">
    <property type="entry name" value="OS08G0560600 PROTEIN"/>
    <property type="match status" value="1"/>
</dbReference>
<dbReference type="InterPro" id="IPR018961">
    <property type="entry name" value="DnaJ_homolog_subfam-C_membr-28"/>
</dbReference>
<organism evidence="3 4">
    <name type="scientific">Vibrio mangrovi</name>
    <dbReference type="NCBI Taxonomy" id="474394"/>
    <lineage>
        <taxon>Bacteria</taxon>
        <taxon>Pseudomonadati</taxon>
        <taxon>Pseudomonadota</taxon>
        <taxon>Gammaproteobacteria</taxon>
        <taxon>Vibrionales</taxon>
        <taxon>Vibrionaceae</taxon>
        <taxon>Vibrio</taxon>
    </lineage>
</organism>
<gene>
    <name evidence="2" type="ORF">SBX37_13675</name>
    <name evidence="3" type="ORF">VIM7927_00529</name>
</gene>
<proteinExistence type="predicted"/>
<sequence>MSLLIDKLAERHIQSALQKGELDHLQGSGQPLALEDWSLIPESLRVGYHLLKNAGYIPPELAQRQEALRLCELLTTVQNQADDGEVTDKLHQLHRLELKLRVQGIDTRFIHRYLRIIQQKNLR</sequence>
<dbReference type="EMBL" id="FXXI01000001">
    <property type="protein sequence ID" value="SMR99304.1"/>
    <property type="molecule type" value="Genomic_DNA"/>
</dbReference>
<feature type="domain" description="DnaJ homologue subfamily C member 28 conserved" evidence="1">
    <location>
        <begin position="8"/>
        <end position="74"/>
    </location>
</feature>
<evidence type="ECO:0000313" key="4">
    <source>
        <dbReference type="Proteomes" id="UP000196125"/>
    </source>
</evidence>
<keyword evidence="5" id="KW-1185">Reference proteome</keyword>
<evidence type="ECO:0000259" key="1">
    <source>
        <dbReference type="Pfam" id="PF09350"/>
    </source>
</evidence>
<dbReference type="Proteomes" id="UP000196125">
    <property type="component" value="Unassembled WGS sequence"/>
</dbReference>
<name>A0A1Y6INR9_9VIBR</name>
<evidence type="ECO:0000313" key="5">
    <source>
        <dbReference type="Proteomes" id="UP001283366"/>
    </source>
</evidence>
<evidence type="ECO:0000313" key="3">
    <source>
        <dbReference type="EMBL" id="SMR99304.1"/>
    </source>
</evidence>
<dbReference type="PANTHER" id="PTHR39158:SF1">
    <property type="entry name" value="DNAJ HOMOLOG SUBFAMILY C MEMBER 28"/>
    <property type="match status" value="1"/>
</dbReference>
<dbReference type="Proteomes" id="UP001283366">
    <property type="component" value="Unassembled WGS sequence"/>
</dbReference>